<protein>
    <submittedName>
        <fullName evidence="1">Uncharacterized protein</fullName>
    </submittedName>
</protein>
<organism evidence="1 2">
    <name type="scientific">Methylobacterium symbioticum</name>
    <dbReference type="NCBI Taxonomy" id="2584084"/>
    <lineage>
        <taxon>Bacteria</taxon>
        <taxon>Pseudomonadati</taxon>
        <taxon>Pseudomonadota</taxon>
        <taxon>Alphaproteobacteria</taxon>
        <taxon>Hyphomicrobiales</taxon>
        <taxon>Methylobacteriaceae</taxon>
        <taxon>Methylobacterium</taxon>
    </lineage>
</organism>
<proteinExistence type="predicted"/>
<keyword evidence="2" id="KW-1185">Reference proteome</keyword>
<evidence type="ECO:0000313" key="1">
    <source>
        <dbReference type="EMBL" id="VUD70863.1"/>
    </source>
</evidence>
<reference evidence="1 2" key="1">
    <citation type="submission" date="2019-06" db="EMBL/GenBank/DDBJ databases">
        <authorList>
            <person name="Rodrigo-Torres L."/>
            <person name="Arahal R. D."/>
            <person name="Lucena T."/>
        </authorList>
    </citation>
    <scope>NUCLEOTIDE SEQUENCE [LARGE SCALE GENOMIC DNA]</scope>
    <source>
        <strain evidence="1 2">SB0023/3</strain>
    </source>
</reference>
<evidence type="ECO:0000313" key="2">
    <source>
        <dbReference type="Proteomes" id="UP000410984"/>
    </source>
</evidence>
<dbReference type="AlphaFoldDB" id="A0A509ECH0"/>
<sequence length="33" mass="3598">MYAEAGLDAAAIVAKVKDILPERQDGRSRLRLA</sequence>
<dbReference type="Proteomes" id="UP000410984">
    <property type="component" value="Unassembled WGS sequence"/>
</dbReference>
<dbReference type="EMBL" id="CABFPH010000013">
    <property type="protein sequence ID" value="VUD70863.1"/>
    <property type="molecule type" value="Genomic_DNA"/>
</dbReference>
<name>A0A509ECH0_9HYPH</name>
<gene>
    <name evidence="1" type="ORF">MET9862_01437</name>
</gene>
<accession>A0A509ECH0</accession>